<dbReference type="Proteomes" id="UP000735302">
    <property type="component" value="Unassembled WGS sequence"/>
</dbReference>
<evidence type="ECO:0000313" key="1">
    <source>
        <dbReference type="EMBL" id="GFO23305.1"/>
    </source>
</evidence>
<dbReference type="EMBL" id="BLXT01005511">
    <property type="protein sequence ID" value="GFO23305.1"/>
    <property type="molecule type" value="Genomic_DNA"/>
</dbReference>
<dbReference type="AlphaFoldDB" id="A0AAV4BRZ6"/>
<evidence type="ECO:0000313" key="2">
    <source>
        <dbReference type="Proteomes" id="UP000735302"/>
    </source>
</evidence>
<proteinExistence type="predicted"/>
<reference evidence="1 2" key="1">
    <citation type="journal article" date="2021" name="Elife">
        <title>Chloroplast acquisition without the gene transfer in kleptoplastic sea slugs, Plakobranchus ocellatus.</title>
        <authorList>
            <person name="Maeda T."/>
            <person name="Takahashi S."/>
            <person name="Yoshida T."/>
            <person name="Shimamura S."/>
            <person name="Takaki Y."/>
            <person name="Nagai Y."/>
            <person name="Toyoda A."/>
            <person name="Suzuki Y."/>
            <person name="Arimoto A."/>
            <person name="Ishii H."/>
            <person name="Satoh N."/>
            <person name="Nishiyama T."/>
            <person name="Hasebe M."/>
            <person name="Maruyama T."/>
            <person name="Minagawa J."/>
            <person name="Obokata J."/>
            <person name="Shigenobu S."/>
        </authorList>
    </citation>
    <scope>NUCLEOTIDE SEQUENCE [LARGE SCALE GENOMIC DNA]</scope>
</reference>
<protein>
    <submittedName>
        <fullName evidence="1">Uncharacterized protein</fullName>
    </submittedName>
</protein>
<name>A0AAV4BRZ6_9GAST</name>
<sequence>MEQSRPKPIHPHTPVPLACMGSFTGRRHKVKELFGFRAPSRSTCWRGRHTAGTPRALVGLKDILGKLRVDAAERGLVLSERGCFSIGPLN</sequence>
<accession>A0AAV4BRZ6</accession>
<comment type="caution">
    <text evidence="1">The sequence shown here is derived from an EMBL/GenBank/DDBJ whole genome shotgun (WGS) entry which is preliminary data.</text>
</comment>
<keyword evidence="2" id="KW-1185">Reference proteome</keyword>
<organism evidence="1 2">
    <name type="scientific">Plakobranchus ocellatus</name>
    <dbReference type="NCBI Taxonomy" id="259542"/>
    <lineage>
        <taxon>Eukaryota</taxon>
        <taxon>Metazoa</taxon>
        <taxon>Spiralia</taxon>
        <taxon>Lophotrochozoa</taxon>
        <taxon>Mollusca</taxon>
        <taxon>Gastropoda</taxon>
        <taxon>Heterobranchia</taxon>
        <taxon>Euthyneura</taxon>
        <taxon>Panpulmonata</taxon>
        <taxon>Sacoglossa</taxon>
        <taxon>Placobranchoidea</taxon>
        <taxon>Plakobranchidae</taxon>
        <taxon>Plakobranchus</taxon>
    </lineage>
</organism>
<gene>
    <name evidence="1" type="ORF">PoB_004981000</name>
</gene>